<feature type="domain" description="Probable transposase IS891/IS1136/IS1341" evidence="8">
    <location>
        <begin position="232"/>
        <end position="349"/>
    </location>
</feature>
<dbReference type="InterPro" id="IPR001959">
    <property type="entry name" value="Transposase"/>
</dbReference>
<dbReference type="NCBIfam" id="NF040570">
    <property type="entry name" value="guided_TnpB"/>
    <property type="match status" value="1"/>
</dbReference>
<evidence type="ECO:0000256" key="5">
    <source>
        <dbReference type="ARBA" id="ARBA00023125"/>
    </source>
</evidence>
<dbReference type="Proteomes" id="UP001432209">
    <property type="component" value="Chromosome"/>
</dbReference>
<dbReference type="InterPro" id="IPR010095">
    <property type="entry name" value="Cas12f1-like_TNB"/>
</dbReference>
<evidence type="ECO:0000259" key="9">
    <source>
        <dbReference type="Pfam" id="PF07282"/>
    </source>
</evidence>
<reference evidence="11" key="1">
    <citation type="submission" date="2022-10" db="EMBL/GenBank/DDBJ databases">
        <title>The complete genomes of actinobacterial strains from the NBC collection.</title>
        <authorList>
            <person name="Joergensen T.S."/>
            <person name="Alvarez Arevalo M."/>
            <person name="Sterndorff E.B."/>
            <person name="Faurdal D."/>
            <person name="Vuksanovic O."/>
            <person name="Mourched A.-S."/>
            <person name="Charusanti P."/>
            <person name="Shaw S."/>
            <person name="Blin K."/>
            <person name="Weber T."/>
        </authorList>
    </citation>
    <scope>NUCLEOTIDE SEQUENCE</scope>
    <source>
        <strain evidence="11">NBC_01432</strain>
    </source>
</reference>
<feature type="region of interest" description="Disordered" evidence="7">
    <location>
        <begin position="453"/>
        <end position="519"/>
    </location>
</feature>
<evidence type="ECO:0000256" key="6">
    <source>
        <dbReference type="ARBA" id="ARBA00023172"/>
    </source>
</evidence>
<evidence type="ECO:0000256" key="2">
    <source>
        <dbReference type="ARBA" id="ARBA00022578"/>
    </source>
</evidence>
<keyword evidence="4" id="KW-0862">Zinc</keyword>
<evidence type="ECO:0000256" key="1">
    <source>
        <dbReference type="ARBA" id="ARBA00008761"/>
    </source>
</evidence>
<feature type="region of interest" description="Disordered" evidence="7">
    <location>
        <begin position="81"/>
        <end position="104"/>
    </location>
</feature>
<evidence type="ECO:0000256" key="4">
    <source>
        <dbReference type="ARBA" id="ARBA00022833"/>
    </source>
</evidence>
<organism evidence="11 12">
    <name type="scientific">Streptomyces niveus</name>
    <name type="common">Streptomyces spheroides</name>
    <dbReference type="NCBI Taxonomy" id="193462"/>
    <lineage>
        <taxon>Bacteria</taxon>
        <taxon>Bacillati</taxon>
        <taxon>Actinomycetota</taxon>
        <taxon>Actinomycetes</taxon>
        <taxon>Kitasatosporales</taxon>
        <taxon>Streptomycetaceae</taxon>
        <taxon>Streptomyces</taxon>
    </lineage>
</organism>
<dbReference type="EMBL" id="CP109495">
    <property type="protein sequence ID" value="WUX51327.1"/>
    <property type="molecule type" value="Genomic_DNA"/>
</dbReference>
<keyword evidence="5" id="KW-0238">DNA-binding</keyword>
<keyword evidence="3" id="KW-0479">Metal-binding</keyword>
<name>A0ABZ1ZXY1_STRNV</name>
<sequence>MAETAVLRAFRFALDATPAQEEGFLRHAGAARWAFNHALGMKVAAHRQWQREVMALIDGGVPEDQARKTVKVPVPTRPTIRKHLNRIKGDSRSPDLPEGAQGPQRPCPWFHEVSTYAFQSAFEDADRAWGNWQASLSGRRAGRKVGYPRFKKKGRSKDSFRICHDAKKPTIRPDGYRRLRIPALGSVRLHDTAKPLARLMDRGAIVKSVTVSRSGARWYASVLVSVLQNIPERPTRRQRQAGTVGVDFGVKTLAALSAPVTLPNLGTVTMVPNPRHLASDTRRLTKAQRALSRTTKGSARRRKAARRVGIVHHRIAERRATYLHTLTKQLATGYAVVAVESLNVAGMTSSARGTVEEPGSKVRQKSGLNRSILDASPAEMRRQLDYKTRWNGSQLAVCDRWFPSSRTCSDCGLQKPRLTLAERVFTCGQCGLVIDRDLNAARNIATHAVLVPHGTAAPGSGEATNARGAATRPATPRGGRQAALKREDTGPPRPVPPQRSDPLTLLTLDVPDQQTAKRP</sequence>
<feature type="domain" description="Transposase putative helix-turn-helix" evidence="10">
    <location>
        <begin position="6"/>
        <end position="46"/>
    </location>
</feature>
<proteinExistence type="inferred from homology"/>
<keyword evidence="2" id="KW-0815">Transposition</keyword>
<dbReference type="Pfam" id="PF07282">
    <property type="entry name" value="Cas12f1-like_TNB"/>
    <property type="match status" value="1"/>
</dbReference>
<keyword evidence="12" id="KW-1185">Reference proteome</keyword>
<evidence type="ECO:0000256" key="3">
    <source>
        <dbReference type="ARBA" id="ARBA00022723"/>
    </source>
</evidence>
<comment type="similarity">
    <text evidence="1">In the C-terminal section; belongs to the transposase 35 family.</text>
</comment>
<feature type="compositionally biased region" description="Low complexity" evidence="7">
    <location>
        <begin position="466"/>
        <end position="480"/>
    </location>
</feature>
<feature type="compositionally biased region" description="Low complexity" evidence="7">
    <location>
        <begin position="500"/>
        <end position="519"/>
    </location>
</feature>
<feature type="domain" description="Cas12f1-like TNB" evidence="9">
    <location>
        <begin position="379"/>
        <end position="444"/>
    </location>
</feature>
<evidence type="ECO:0000259" key="8">
    <source>
        <dbReference type="Pfam" id="PF01385"/>
    </source>
</evidence>
<dbReference type="Pfam" id="PF01385">
    <property type="entry name" value="OrfB_IS605"/>
    <property type="match status" value="1"/>
</dbReference>
<evidence type="ECO:0000259" key="10">
    <source>
        <dbReference type="Pfam" id="PF12323"/>
    </source>
</evidence>
<dbReference type="RefSeq" id="WP_329074970.1">
    <property type="nucleotide sequence ID" value="NZ_CP109495.1"/>
</dbReference>
<evidence type="ECO:0000313" key="12">
    <source>
        <dbReference type="Proteomes" id="UP001432209"/>
    </source>
</evidence>
<protein>
    <submittedName>
        <fullName evidence="11">Transposase</fullName>
    </submittedName>
</protein>
<dbReference type="Pfam" id="PF12323">
    <property type="entry name" value="HTH_OrfB_IS605"/>
    <property type="match status" value="1"/>
</dbReference>
<dbReference type="InterPro" id="IPR021027">
    <property type="entry name" value="Transposase_put_HTH"/>
</dbReference>
<accession>A0ABZ1ZXY1</accession>
<evidence type="ECO:0000256" key="7">
    <source>
        <dbReference type="SAM" id="MobiDB-lite"/>
    </source>
</evidence>
<evidence type="ECO:0000313" key="11">
    <source>
        <dbReference type="EMBL" id="WUX51327.1"/>
    </source>
</evidence>
<gene>
    <name evidence="11" type="ORF">OG442_07115</name>
</gene>
<keyword evidence="6" id="KW-0233">DNA recombination</keyword>